<name>A0A6J5Q3B1_9CAUD</name>
<dbReference type="EMBL" id="LR797127">
    <property type="protein sequence ID" value="CAB4188827.1"/>
    <property type="molecule type" value="Genomic_DNA"/>
</dbReference>
<gene>
    <name evidence="2" type="ORF">UFOVP1035_12</name>
    <name evidence="3" type="ORF">UFOVP1181_118</name>
    <name evidence="1" type="ORF">UFOVP965_16</name>
</gene>
<evidence type="ECO:0000313" key="3">
    <source>
        <dbReference type="EMBL" id="CAB4188827.1"/>
    </source>
</evidence>
<proteinExistence type="predicted"/>
<reference evidence="1" key="1">
    <citation type="submission" date="2020-05" db="EMBL/GenBank/DDBJ databases">
        <authorList>
            <person name="Chiriac C."/>
            <person name="Salcher M."/>
            <person name="Ghai R."/>
            <person name="Kavagutti S V."/>
        </authorList>
    </citation>
    <scope>NUCLEOTIDE SEQUENCE</scope>
</reference>
<dbReference type="EMBL" id="LR796920">
    <property type="protein sequence ID" value="CAB4174014.1"/>
    <property type="molecule type" value="Genomic_DNA"/>
</dbReference>
<accession>A0A6J5Q3B1</accession>
<sequence>MVEVVAVKALEVLTADAAEETPILMQAWRALAHKEPAAAVAVKESFHQLGAEAGVGVWPAEVALETHLQAEVAVAAQEI</sequence>
<dbReference type="EMBL" id="LR796984">
    <property type="protein sequence ID" value="CAB4179708.1"/>
    <property type="molecule type" value="Genomic_DNA"/>
</dbReference>
<protein>
    <submittedName>
        <fullName evidence="1">Uncharacterized protein</fullName>
    </submittedName>
</protein>
<organism evidence="1">
    <name type="scientific">uncultured Caudovirales phage</name>
    <dbReference type="NCBI Taxonomy" id="2100421"/>
    <lineage>
        <taxon>Viruses</taxon>
        <taxon>Duplodnaviria</taxon>
        <taxon>Heunggongvirae</taxon>
        <taxon>Uroviricota</taxon>
        <taxon>Caudoviricetes</taxon>
        <taxon>Peduoviridae</taxon>
        <taxon>Maltschvirus</taxon>
        <taxon>Maltschvirus maltsch</taxon>
    </lineage>
</organism>
<evidence type="ECO:0000313" key="2">
    <source>
        <dbReference type="EMBL" id="CAB4179708.1"/>
    </source>
</evidence>
<evidence type="ECO:0000313" key="1">
    <source>
        <dbReference type="EMBL" id="CAB4174014.1"/>
    </source>
</evidence>